<dbReference type="RefSeq" id="WP_044235450.1">
    <property type="nucleotide sequence ID" value="NZ_ASRX01000003.1"/>
</dbReference>
<dbReference type="EMBL" id="ASRX01000003">
    <property type="protein sequence ID" value="EYF08439.1"/>
    <property type="molecule type" value="Genomic_DNA"/>
</dbReference>
<name>A0A017TGR1_9BACT</name>
<evidence type="ECO:0000313" key="2">
    <source>
        <dbReference type="EMBL" id="EYF08439.1"/>
    </source>
</evidence>
<reference evidence="2 3" key="1">
    <citation type="submission" date="2013-05" db="EMBL/GenBank/DDBJ databases">
        <title>Genome assembly of Chondromyces apiculatus DSM 436.</title>
        <authorList>
            <person name="Sharma G."/>
            <person name="Khatri I."/>
            <person name="Kaur C."/>
            <person name="Mayilraj S."/>
            <person name="Subramanian S."/>
        </authorList>
    </citation>
    <scope>NUCLEOTIDE SEQUENCE [LARGE SCALE GENOMIC DNA]</scope>
    <source>
        <strain evidence="2 3">DSM 436</strain>
    </source>
</reference>
<dbReference type="AlphaFoldDB" id="A0A017TGR1"/>
<evidence type="ECO:0000313" key="3">
    <source>
        <dbReference type="Proteomes" id="UP000019678"/>
    </source>
</evidence>
<protein>
    <submittedName>
        <fullName evidence="2">Uncharacterized protein</fullName>
    </submittedName>
</protein>
<comment type="caution">
    <text evidence="2">The sequence shown here is derived from an EMBL/GenBank/DDBJ whole genome shotgun (WGS) entry which is preliminary data.</text>
</comment>
<organism evidence="2 3">
    <name type="scientific">Chondromyces apiculatus DSM 436</name>
    <dbReference type="NCBI Taxonomy" id="1192034"/>
    <lineage>
        <taxon>Bacteria</taxon>
        <taxon>Pseudomonadati</taxon>
        <taxon>Myxococcota</taxon>
        <taxon>Polyangia</taxon>
        <taxon>Polyangiales</taxon>
        <taxon>Polyangiaceae</taxon>
        <taxon>Chondromyces</taxon>
    </lineage>
</organism>
<dbReference type="STRING" id="1192034.CAP_3968"/>
<gene>
    <name evidence="2" type="ORF">CAP_3968</name>
</gene>
<proteinExistence type="predicted"/>
<dbReference type="Proteomes" id="UP000019678">
    <property type="component" value="Unassembled WGS sequence"/>
</dbReference>
<keyword evidence="3" id="KW-1185">Reference proteome</keyword>
<accession>A0A017TGR1</accession>
<evidence type="ECO:0000256" key="1">
    <source>
        <dbReference type="SAM" id="MobiDB-lite"/>
    </source>
</evidence>
<feature type="region of interest" description="Disordered" evidence="1">
    <location>
        <begin position="181"/>
        <end position="207"/>
    </location>
</feature>
<sequence length="207" mass="21667">MSDDPRKALSAALRAFVPSSPAGIAEDEAAEIAAAAGVDAHIVASAIPLLGYLGQSGAEGRQALKDVLSQVQSSESLDTLFDVFEPAAATMVQRFERLQDIARAMPMLRDVTVNCDLRCIALGTGGAEIATTPVAIIRIELDEEDVPVFQCGIEGLRRLIKRLEVAAGTLEQLSAMSFQPHAAASGSAGTKPLPPDRADLSSSRGAR</sequence>